<evidence type="ECO:0000313" key="3">
    <source>
        <dbReference type="Proteomes" id="UP000746751"/>
    </source>
</evidence>
<keyword evidence="1" id="KW-0472">Membrane</keyword>
<feature type="transmembrane region" description="Helical" evidence="1">
    <location>
        <begin position="54"/>
        <end position="75"/>
    </location>
</feature>
<organism evidence="2 3">
    <name type="scientific">Collinsella ihumii</name>
    <dbReference type="NCBI Taxonomy" id="1720204"/>
    <lineage>
        <taxon>Bacteria</taxon>
        <taxon>Bacillati</taxon>
        <taxon>Actinomycetota</taxon>
        <taxon>Coriobacteriia</taxon>
        <taxon>Coriobacteriales</taxon>
        <taxon>Coriobacteriaceae</taxon>
        <taxon>Collinsella</taxon>
    </lineage>
</organism>
<protein>
    <recommendedName>
        <fullName evidence="4">Cell division protein FtsL</fullName>
    </recommendedName>
</protein>
<dbReference type="EMBL" id="DYVF01000034">
    <property type="protein sequence ID" value="HJG30737.1"/>
    <property type="molecule type" value="Genomic_DNA"/>
</dbReference>
<keyword evidence="1" id="KW-0812">Transmembrane</keyword>
<proteinExistence type="predicted"/>
<evidence type="ECO:0000313" key="2">
    <source>
        <dbReference type="EMBL" id="HJG30737.1"/>
    </source>
</evidence>
<evidence type="ECO:0008006" key="4">
    <source>
        <dbReference type="Google" id="ProtNLM"/>
    </source>
</evidence>
<name>A0A921IPI9_9ACTN</name>
<gene>
    <name evidence="2" type="ORF">K8U80_05010</name>
</gene>
<reference evidence="2" key="2">
    <citation type="submission" date="2021-09" db="EMBL/GenBank/DDBJ databases">
        <authorList>
            <person name="Gilroy R."/>
        </authorList>
    </citation>
    <scope>NUCLEOTIDE SEQUENCE</scope>
    <source>
        <strain evidence="2">ChiGjej2B2-7701</strain>
    </source>
</reference>
<reference evidence="2" key="1">
    <citation type="journal article" date="2021" name="PeerJ">
        <title>Extensive microbial diversity within the chicken gut microbiome revealed by metagenomics and culture.</title>
        <authorList>
            <person name="Gilroy R."/>
            <person name="Ravi A."/>
            <person name="Getino M."/>
            <person name="Pursley I."/>
            <person name="Horton D.L."/>
            <person name="Alikhan N.F."/>
            <person name="Baker D."/>
            <person name="Gharbi K."/>
            <person name="Hall N."/>
            <person name="Watson M."/>
            <person name="Adriaenssens E.M."/>
            <person name="Foster-Nyarko E."/>
            <person name="Jarju S."/>
            <person name="Secka A."/>
            <person name="Antonio M."/>
            <person name="Oren A."/>
            <person name="Chaudhuri R.R."/>
            <person name="La Ragione R."/>
            <person name="Hildebrand F."/>
            <person name="Pallen M.J."/>
        </authorList>
    </citation>
    <scope>NUCLEOTIDE SEQUENCE</scope>
    <source>
        <strain evidence="2">ChiGjej2B2-7701</strain>
    </source>
</reference>
<keyword evidence="1" id="KW-1133">Transmembrane helix</keyword>
<comment type="caution">
    <text evidence="2">The sequence shown here is derived from an EMBL/GenBank/DDBJ whole genome shotgun (WGS) entry which is preliminary data.</text>
</comment>
<dbReference type="AlphaFoldDB" id="A0A921IPI9"/>
<sequence length="159" mass="16646">MGYRQSNAAFAYDMQPAATPERLRQNEAPRVAERPSLHVVTGEGRQANQAVSPAFVSVIKVCCVLIALFCVVGLARVSLASATAATLNSNAALTNELETGRDESSNLEVMQSVYGSPTRIRDLASGTLGMVDAENTVELDLSGSAASSATEGQPSADQQ</sequence>
<evidence type="ECO:0000256" key="1">
    <source>
        <dbReference type="SAM" id="Phobius"/>
    </source>
</evidence>
<accession>A0A921IPI9</accession>
<dbReference type="Proteomes" id="UP000746751">
    <property type="component" value="Unassembled WGS sequence"/>
</dbReference>